<dbReference type="NCBIfam" id="TIGR00938">
    <property type="entry name" value="thrB_alt"/>
    <property type="match status" value="1"/>
</dbReference>
<feature type="domain" description="Aminoglycoside phosphotransferase" evidence="10">
    <location>
        <begin position="39"/>
        <end position="265"/>
    </location>
</feature>
<dbReference type="Gene3D" id="3.30.200.20">
    <property type="entry name" value="Phosphorylase Kinase, domain 1"/>
    <property type="match status" value="1"/>
</dbReference>
<dbReference type="EMBL" id="AEWV01000008">
    <property type="protein sequence ID" value="EGC17993.1"/>
    <property type="molecule type" value="Genomic_DNA"/>
</dbReference>
<dbReference type="GO" id="GO:0009088">
    <property type="term" value="P:threonine biosynthetic process"/>
    <property type="evidence" value="ECO:0007669"/>
    <property type="project" value="UniProtKB-UniRule"/>
</dbReference>
<proteinExistence type="inferred from homology"/>
<dbReference type="HAMAP" id="MF_00301">
    <property type="entry name" value="Homoser_kinase_2"/>
    <property type="match status" value="1"/>
</dbReference>
<dbReference type="SUPFAM" id="SSF56112">
    <property type="entry name" value="Protein kinase-like (PK-like)"/>
    <property type="match status" value="1"/>
</dbReference>
<dbReference type="UniPathway" id="UPA00050">
    <property type="reaction ID" value="UER00064"/>
</dbReference>
<dbReference type="EC" id="2.7.1.39" evidence="8 9"/>
<dbReference type="InterPro" id="IPR005280">
    <property type="entry name" value="Homoserine_kinase_II"/>
</dbReference>
<dbReference type="CDD" id="cd05153">
    <property type="entry name" value="HomoserineK_II"/>
    <property type="match status" value="1"/>
</dbReference>
<evidence type="ECO:0000256" key="2">
    <source>
        <dbReference type="ARBA" id="ARBA00022679"/>
    </source>
</evidence>
<keyword evidence="4 8" id="KW-0547">Nucleotide-binding</keyword>
<evidence type="ECO:0000256" key="5">
    <source>
        <dbReference type="ARBA" id="ARBA00022777"/>
    </source>
</evidence>
<dbReference type="Pfam" id="PF01636">
    <property type="entry name" value="APH"/>
    <property type="match status" value="1"/>
</dbReference>
<name>F0EXG2_9NEIS</name>
<dbReference type="PANTHER" id="PTHR21064:SF6">
    <property type="entry name" value="AMINOGLYCOSIDE PHOSPHOTRANSFERASE DOMAIN-CONTAINING PROTEIN"/>
    <property type="match status" value="1"/>
</dbReference>
<evidence type="ECO:0000256" key="6">
    <source>
        <dbReference type="ARBA" id="ARBA00022840"/>
    </source>
</evidence>
<keyword evidence="3 8" id="KW-0791">Threonine biosynthesis</keyword>
<sequence>MRFSNTIFRQAIMSVYTSVSDDEMRQLLTRYPLGGFRSLQGIAQGITNSNFFLHTDSGTYVLTVFETLRAEELPFFMDLTHHLSANGVACPAPIAQKDGSFTATLAGKPACIVEKLSGGDTAYPTEEECFNTGAMLAKMHLAGSTFGQKMDNPRHHAWWTEAEGRLRGCLTADDAALLHDEIAHQAANTDTHLPGGIIHADLFKDNVLLDGGQVAGFIDFYYACNGSFVYDLAIAVNDWARDAHHHIVPALQAAFLAGYQSVRPLTQAEQDYMPTAYRAGCLRFWVSRLLDYHFPAEGEMTFIKDPNVFRDLLLAYRGG</sequence>
<dbReference type="GO" id="GO:0005524">
    <property type="term" value="F:ATP binding"/>
    <property type="evidence" value="ECO:0007669"/>
    <property type="project" value="UniProtKB-KW"/>
</dbReference>
<keyword evidence="5 8" id="KW-0418">Kinase</keyword>
<evidence type="ECO:0000256" key="8">
    <source>
        <dbReference type="HAMAP-Rule" id="MF_00301"/>
    </source>
</evidence>
<keyword evidence="2 8" id="KW-0808">Transferase</keyword>
<evidence type="ECO:0000256" key="7">
    <source>
        <dbReference type="ARBA" id="ARBA00038240"/>
    </source>
</evidence>
<dbReference type="Gene3D" id="3.90.1200.10">
    <property type="match status" value="1"/>
</dbReference>
<dbReference type="Proteomes" id="UP000004088">
    <property type="component" value="Unassembled WGS sequence"/>
</dbReference>
<reference evidence="11 12" key="1">
    <citation type="submission" date="2011-01" db="EMBL/GenBank/DDBJ databases">
        <authorList>
            <person name="Muzny D."/>
            <person name="Qin X."/>
            <person name="Deng J."/>
            <person name="Jiang H."/>
            <person name="Liu Y."/>
            <person name="Qu J."/>
            <person name="Song X.-Z."/>
            <person name="Zhang L."/>
            <person name="Thornton R."/>
            <person name="Coyle M."/>
            <person name="Francisco L."/>
            <person name="Jackson L."/>
            <person name="Javaid M."/>
            <person name="Korchina V."/>
            <person name="Kovar C."/>
            <person name="Mata R."/>
            <person name="Mathew T."/>
            <person name="Ngo R."/>
            <person name="Nguyen L."/>
            <person name="Nguyen N."/>
            <person name="Okwuonu G."/>
            <person name="Ongeri F."/>
            <person name="Pham C."/>
            <person name="Simmons D."/>
            <person name="Wilczek-Boney K."/>
            <person name="Hale W."/>
            <person name="Jakkamsetti A."/>
            <person name="Pham P."/>
            <person name="Ruth R."/>
            <person name="San Lucas F."/>
            <person name="Warren J."/>
            <person name="Zhang J."/>
            <person name="Zhao Z."/>
            <person name="Zhou C."/>
            <person name="Zhu D."/>
            <person name="Lee S."/>
            <person name="Bess C."/>
            <person name="Blankenburg K."/>
            <person name="Forbes L."/>
            <person name="Fu Q."/>
            <person name="Gubbala S."/>
            <person name="Hirani K."/>
            <person name="Jayaseelan J.C."/>
            <person name="Lara F."/>
            <person name="Munidasa M."/>
            <person name="Palculict T."/>
            <person name="Patil S."/>
            <person name="Pu L.-L."/>
            <person name="Saada N."/>
            <person name="Tang L."/>
            <person name="Weissenberger G."/>
            <person name="Zhu Y."/>
            <person name="Hemphill L."/>
            <person name="Shang Y."/>
            <person name="Youmans B."/>
            <person name="Ayvaz T."/>
            <person name="Ross M."/>
            <person name="Santibanez J."/>
            <person name="Aqrawi P."/>
            <person name="Gross S."/>
            <person name="Joshi V."/>
            <person name="Fowler G."/>
            <person name="Nazareth L."/>
            <person name="Reid J."/>
            <person name="Worley K."/>
            <person name="Petrosino J."/>
            <person name="Highlander S."/>
            <person name="Gibbs R."/>
        </authorList>
    </citation>
    <scope>NUCLEOTIDE SEQUENCE [LARGE SCALE GENOMIC DNA]</scope>
    <source>
        <strain evidence="11 12">ATCC 33394</strain>
    </source>
</reference>
<protein>
    <recommendedName>
        <fullName evidence="8 9">Homoserine kinase</fullName>
        <shortName evidence="8">HK</shortName>
        <shortName evidence="8">HSK</shortName>
        <ecNumber evidence="8 9">2.7.1.39</ecNumber>
    </recommendedName>
</protein>
<comment type="similarity">
    <text evidence="7 8">Belongs to the pseudomonas-type ThrB family.</text>
</comment>
<keyword evidence="6 8" id="KW-0067">ATP-binding</keyword>
<gene>
    <name evidence="8 11" type="primary">thrB</name>
    <name evidence="11" type="ORF">HMPREF9098_0546</name>
</gene>
<dbReference type="InterPro" id="IPR002575">
    <property type="entry name" value="Aminoglycoside_PTrfase"/>
</dbReference>
<comment type="caution">
    <text evidence="11">The sequence shown here is derived from an EMBL/GenBank/DDBJ whole genome shotgun (WGS) entry which is preliminary data.</text>
</comment>
<dbReference type="AlphaFoldDB" id="F0EXG2"/>
<dbReference type="InterPro" id="IPR050249">
    <property type="entry name" value="Pseudomonas-type_ThrB"/>
</dbReference>
<organism evidence="11 12">
    <name type="scientific">Kingella denitrificans ATCC 33394</name>
    <dbReference type="NCBI Taxonomy" id="888741"/>
    <lineage>
        <taxon>Bacteria</taxon>
        <taxon>Pseudomonadati</taxon>
        <taxon>Pseudomonadota</taxon>
        <taxon>Betaproteobacteria</taxon>
        <taxon>Neisseriales</taxon>
        <taxon>Neisseriaceae</taxon>
        <taxon>Kingella</taxon>
    </lineage>
</organism>
<keyword evidence="1 8" id="KW-0028">Amino-acid biosynthesis</keyword>
<evidence type="ECO:0000313" key="12">
    <source>
        <dbReference type="Proteomes" id="UP000004088"/>
    </source>
</evidence>
<keyword evidence="12" id="KW-1185">Reference proteome</keyword>
<evidence type="ECO:0000259" key="10">
    <source>
        <dbReference type="Pfam" id="PF01636"/>
    </source>
</evidence>
<comment type="pathway">
    <text evidence="8">Amino-acid biosynthesis; L-threonine biosynthesis; L-threonine from L-aspartate: step 4/5.</text>
</comment>
<evidence type="ECO:0000256" key="9">
    <source>
        <dbReference type="NCBIfam" id="TIGR00938"/>
    </source>
</evidence>
<dbReference type="PANTHER" id="PTHR21064">
    <property type="entry name" value="AMINOGLYCOSIDE PHOSPHOTRANSFERASE DOMAIN-CONTAINING PROTEIN-RELATED"/>
    <property type="match status" value="1"/>
</dbReference>
<evidence type="ECO:0000256" key="4">
    <source>
        <dbReference type="ARBA" id="ARBA00022741"/>
    </source>
</evidence>
<dbReference type="InterPro" id="IPR011009">
    <property type="entry name" value="Kinase-like_dom_sf"/>
</dbReference>
<comment type="catalytic activity">
    <reaction evidence="8">
        <text>L-homoserine + ATP = O-phospho-L-homoserine + ADP + H(+)</text>
        <dbReference type="Rhea" id="RHEA:13985"/>
        <dbReference type="ChEBI" id="CHEBI:15378"/>
        <dbReference type="ChEBI" id="CHEBI:30616"/>
        <dbReference type="ChEBI" id="CHEBI:57476"/>
        <dbReference type="ChEBI" id="CHEBI:57590"/>
        <dbReference type="ChEBI" id="CHEBI:456216"/>
        <dbReference type="EC" id="2.7.1.39"/>
    </reaction>
</comment>
<evidence type="ECO:0000313" key="11">
    <source>
        <dbReference type="EMBL" id="EGC17993.1"/>
    </source>
</evidence>
<accession>F0EXG2</accession>
<evidence type="ECO:0000256" key="1">
    <source>
        <dbReference type="ARBA" id="ARBA00022605"/>
    </source>
</evidence>
<dbReference type="HOGENOM" id="CLU_053300_0_0_4"/>
<dbReference type="GO" id="GO:0004413">
    <property type="term" value="F:homoserine kinase activity"/>
    <property type="evidence" value="ECO:0007669"/>
    <property type="project" value="UniProtKB-UniRule"/>
</dbReference>
<evidence type="ECO:0000256" key="3">
    <source>
        <dbReference type="ARBA" id="ARBA00022697"/>
    </source>
</evidence>
<dbReference type="NCBIfam" id="NF003558">
    <property type="entry name" value="PRK05231.1"/>
    <property type="match status" value="1"/>
</dbReference>
<dbReference type="STRING" id="888741.HMPREF9098_0546"/>